<protein>
    <submittedName>
        <fullName evidence="11">7tm Odorant receptor</fullName>
    </submittedName>
</protein>
<dbReference type="GO" id="GO:0007165">
    <property type="term" value="P:signal transduction"/>
    <property type="evidence" value="ECO:0007669"/>
    <property type="project" value="UniProtKB-KW"/>
</dbReference>
<gene>
    <name evidence="11" type="ORF">QE152_g15291</name>
</gene>
<keyword evidence="6 10" id="KW-1133">Transmembrane helix</keyword>
<keyword evidence="12" id="KW-1185">Reference proteome</keyword>
<dbReference type="AlphaFoldDB" id="A0AAW1L607"/>
<keyword evidence="8 11" id="KW-0675">Receptor</keyword>
<dbReference type="GO" id="GO:0005886">
    <property type="term" value="C:plasma membrane"/>
    <property type="evidence" value="ECO:0007669"/>
    <property type="project" value="UniProtKB-SubCell"/>
</dbReference>
<organism evidence="11 12">
    <name type="scientific">Popillia japonica</name>
    <name type="common">Japanese beetle</name>
    <dbReference type="NCBI Taxonomy" id="7064"/>
    <lineage>
        <taxon>Eukaryota</taxon>
        <taxon>Metazoa</taxon>
        <taxon>Ecdysozoa</taxon>
        <taxon>Arthropoda</taxon>
        <taxon>Hexapoda</taxon>
        <taxon>Insecta</taxon>
        <taxon>Pterygota</taxon>
        <taxon>Neoptera</taxon>
        <taxon>Endopterygota</taxon>
        <taxon>Coleoptera</taxon>
        <taxon>Polyphaga</taxon>
        <taxon>Scarabaeiformia</taxon>
        <taxon>Scarabaeidae</taxon>
        <taxon>Rutelinae</taxon>
        <taxon>Popillia</taxon>
    </lineage>
</organism>
<reference evidence="11 12" key="1">
    <citation type="journal article" date="2024" name="BMC Genomics">
        <title>De novo assembly and annotation of Popillia japonica's genome with initial clues to its potential as an invasive pest.</title>
        <authorList>
            <person name="Cucini C."/>
            <person name="Boschi S."/>
            <person name="Funari R."/>
            <person name="Cardaioli E."/>
            <person name="Iannotti N."/>
            <person name="Marturano G."/>
            <person name="Paoli F."/>
            <person name="Bruttini M."/>
            <person name="Carapelli A."/>
            <person name="Frati F."/>
            <person name="Nardi F."/>
        </authorList>
    </citation>
    <scope>NUCLEOTIDE SEQUENCE [LARGE SCALE GENOMIC DNA]</scope>
    <source>
        <strain evidence="11">DMR45628</strain>
    </source>
</reference>
<evidence type="ECO:0000256" key="3">
    <source>
        <dbReference type="ARBA" id="ARBA00022606"/>
    </source>
</evidence>
<keyword evidence="2" id="KW-1003">Cell membrane</keyword>
<keyword evidence="7 10" id="KW-0472">Membrane</keyword>
<feature type="transmembrane region" description="Helical" evidence="10">
    <location>
        <begin position="100"/>
        <end position="131"/>
    </location>
</feature>
<feature type="transmembrane region" description="Helical" evidence="10">
    <location>
        <begin position="192"/>
        <end position="212"/>
    </location>
</feature>
<dbReference type="PANTHER" id="PTHR21137">
    <property type="entry name" value="ODORANT RECEPTOR"/>
    <property type="match status" value="1"/>
</dbReference>
<dbReference type="Pfam" id="PF02949">
    <property type="entry name" value="7tm_6"/>
    <property type="match status" value="1"/>
</dbReference>
<comment type="subcellular location">
    <subcellularLocation>
        <location evidence="1">Cell membrane</location>
        <topology evidence="1">Multi-pass membrane protein</topology>
    </subcellularLocation>
</comment>
<evidence type="ECO:0000313" key="11">
    <source>
        <dbReference type="EMBL" id="KAK9730325.1"/>
    </source>
</evidence>
<feature type="transmembrane region" description="Helical" evidence="10">
    <location>
        <begin position="218"/>
        <end position="240"/>
    </location>
</feature>
<evidence type="ECO:0000313" key="12">
    <source>
        <dbReference type="Proteomes" id="UP001458880"/>
    </source>
</evidence>
<evidence type="ECO:0000256" key="5">
    <source>
        <dbReference type="ARBA" id="ARBA00022725"/>
    </source>
</evidence>
<evidence type="ECO:0000256" key="1">
    <source>
        <dbReference type="ARBA" id="ARBA00004651"/>
    </source>
</evidence>
<keyword evidence="9" id="KW-0807">Transducer</keyword>
<dbReference type="GO" id="GO:0004984">
    <property type="term" value="F:olfactory receptor activity"/>
    <property type="evidence" value="ECO:0007669"/>
    <property type="project" value="InterPro"/>
</dbReference>
<evidence type="ECO:0000256" key="7">
    <source>
        <dbReference type="ARBA" id="ARBA00023136"/>
    </source>
</evidence>
<feature type="transmembrane region" description="Helical" evidence="10">
    <location>
        <begin position="58"/>
        <end position="80"/>
    </location>
</feature>
<evidence type="ECO:0000256" key="6">
    <source>
        <dbReference type="ARBA" id="ARBA00022989"/>
    </source>
</evidence>
<dbReference type="Proteomes" id="UP001458880">
    <property type="component" value="Unassembled WGS sequence"/>
</dbReference>
<dbReference type="PANTHER" id="PTHR21137:SF35">
    <property type="entry name" value="ODORANT RECEPTOR 19A-RELATED"/>
    <property type="match status" value="1"/>
</dbReference>
<evidence type="ECO:0000256" key="10">
    <source>
        <dbReference type="SAM" id="Phobius"/>
    </source>
</evidence>
<dbReference type="EMBL" id="JASPKY010000148">
    <property type="protein sequence ID" value="KAK9730325.1"/>
    <property type="molecule type" value="Genomic_DNA"/>
</dbReference>
<evidence type="ECO:0000256" key="4">
    <source>
        <dbReference type="ARBA" id="ARBA00022692"/>
    </source>
</evidence>
<keyword evidence="3" id="KW-0716">Sensory transduction</keyword>
<evidence type="ECO:0000256" key="9">
    <source>
        <dbReference type="ARBA" id="ARBA00023224"/>
    </source>
</evidence>
<accession>A0AAW1L607</accession>
<keyword evidence="5" id="KW-0552">Olfaction</keyword>
<evidence type="ECO:0000256" key="8">
    <source>
        <dbReference type="ARBA" id="ARBA00023170"/>
    </source>
</evidence>
<evidence type="ECO:0000256" key="2">
    <source>
        <dbReference type="ARBA" id="ARBA00022475"/>
    </source>
</evidence>
<comment type="caution">
    <text evidence="11">The sequence shown here is derived from an EMBL/GenBank/DDBJ whole genome shotgun (WGS) entry which is preliminary data.</text>
</comment>
<dbReference type="InterPro" id="IPR004117">
    <property type="entry name" value="7tm6_olfct_rcpt"/>
</dbReference>
<proteinExistence type="predicted"/>
<sequence>MISCTIIPVANLGAKLLAIWWNKKSFFSLMKYLESPEFNAHNEVQNRYIQVVHQFAKVLLKILIAIVAGYVVVTGVSPFITDTAMMIPPPNDMGKYNLFYKIIHIFMQFYLGSTSICHDLLFMTLFGLCIAQLNILQHKLLNVYEEALELSVEVGLSSRFTEKQLLKDCVILHETIHQYVGRLSIVVSFPLSLQYFCGCFLICSIILQLTILDQTDTFSLLSIISIATIIFSQLACYHWLGNEIALKSSNIIEACYLSNWYNLNHESQMTLLLLMENAKQPLPVQLYKIIHISLESLGVIFRWSYSLFALIKARYS</sequence>
<keyword evidence="4 10" id="KW-0812">Transmembrane</keyword>
<name>A0AAW1L607_POPJA</name>
<dbReference type="GO" id="GO:0005549">
    <property type="term" value="F:odorant binding"/>
    <property type="evidence" value="ECO:0007669"/>
    <property type="project" value="InterPro"/>
</dbReference>